<evidence type="ECO:0000256" key="1">
    <source>
        <dbReference type="ARBA" id="ARBA00022691"/>
    </source>
</evidence>
<evidence type="ECO:0000313" key="6">
    <source>
        <dbReference type="Proteomes" id="UP000702544"/>
    </source>
</evidence>
<evidence type="ECO:0000259" key="4">
    <source>
        <dbReference type="Pfam" id="PF20257"/>
    </source>
</evidence>
<dbReference type="AlphaFoldDB" id="A0AAE4Z858"/>
<dbReference type="Gene3D" id="3.40.50.10790">
    <property type="entry name" value="S-adenosyl-l-methionine hydroxide adenosyltransferase, N-terminal"/>
    <property type="match status" value="1"/>
</dbReference>
<proteinExistence type="inferred from homology"/>
<reference evidence="5 6" key="1">
    <citation type="submission" date="2020-01" db="EMBL/GenBank/DDBJ databases">
        <title>Genomes assembled from Gulf of Kutch pelagic sediment metagenomes.</title>
        <authorList>
            <person name="Chandrashekar M."/>
            <person name="Mahajan M.S."/>
            <person name="Dave K.J."/>
            <person name="Vatsa P."/>
            <person name="Nathani N.M."/>
        </authorList>
    </citation>
    <scope>NUCLEOTIDE SEQUENCE [LARGE SCALE GENOMIC DNA]</scope>
    <source>
        <strain evidence="5">KS3-K002</strain>
    </source>
</reference>
<dbReference type="SUPFAM" id="SSF102522">
    <property type="entry name" value="Bacterial fluorinating enzyme, N-terminal domain"/>
    <property type="match status" value="1"/>
</dbReference>
<comment type="similarity">
    <text evidence="2">Belongs to the SAM hydrolase / SAM-dependent halogenase family.</text>
</comment>
<dbReference type="InterPro" id="IPR046469">
    <property type="entry name" value="SAM_HAT_N"/>
</dbReference>
<dbReference type="Proteomes" id="UP000702544">
    <property type="component" value="Unassembled WGS sequence"/>
</dbReference>
<dbReference type="InterPro" id="IPR046470">
    <property type="entry name" value="SAM_HAT_C"/>
</dbReference>
<sequence length="259" mass="27112">MPGIVTVLSDFGTSDGFVAAMKGVVLSIAPDAKIVDATHDIAPGDVEAAAFVLSQYWQLYPAGAVHLAVVDPGVGSGRRALAVEADGRYLAAPDNGLLTRVLADSDAWCAFEITEPRYTRPDPSSTFHGRDIFAPAAAHLAAGVDPSALGPAVKEPVTLPIEPPSRDETTLQGRVAHIDRFGNLISDLPGDWVEGDWRFEVRGREVGALRRTYADVATGELVTVIGSLGTVEVAVRDGSAAKRIGAARGDPVIGRLIPG</sequence>
<name>A0AAE4Z858_9BACT</name>
<organism evidence="5 6">
    <name type="scientific">Candidatus Kutchimonas denitrificans</name>
    <dbReference type="NCBI Taxonomy" id="3056748"/>
    <lineage>
        <taxon>Bacteria</taxon>
        <taxon>Pseudomonadati</taxon>
        <taxon>Gemmatimonadota</taxon>
        <taxon>Gemmatimonadia</taxon>
        <taxon>Candidatus Palauibacterales</taxon>
        <taxon>Candidatus Palauibacteraceae</taxon>
        <taxon>Candidatus Kutchimonas</taxon>
    </lineage>
</organism>
<dbReference type="PANTHER" id="PTHR35092:SF1">
    <property type="entry name" value="CHLORINASE MJ1651"/>
    <property type="match status" value="1"/>
</dbReference>
<gene>
    <name evidence="5" type="ORF">GWO12_10855</name>
</gene>
<dbReference type="Pfam" id="PF01887">
    <property type="entry name" value="SAM_HAT_N"/>
    <property type="match status" value="1"/>
</dbReference>
<feature type="domain" description="S-adenosyl-l-methionine hydroxide adenosyltransferase C-terminal" evidence="4">
    <location>
        <begin position="173"/>
        <end position="252"/>
    </location>
</feature>
<dbReference type="InterPro" id="IPR023227">
    <property type="entry name" value="SAM_OH_AdoTrfase_C_sf"/>
</dbReference>
<evidence type="ECO:0000259" key="3">
    <source>
        <dbReference type="Pfam" id="PF01887"/>
    </source>
</evidence>
<evidence type="ECO:0000313" key="5">
    <source>
        <dbReference type="EMBL" id="NIR75590.1"/>
    </source>
</evidence>
<dbReference type="Gene3D" id="2.40.30.90">
    <property type="entry name" value="Bacterial fluorinating enzyme like"/>
    <property type="match status" value="1"/>
</dbReference>
<feature type="domain" description="S-adenosyl-l-methionine hydroxide adenosyltransferase N-terminal" evidence="3">
    <location>
        <begin position="5"/>
        <end position="150"/>
    </location>
</feature>
<accession>A0AAE4Z858</accession>
<evidence type="ECO:0000256" key="2">
    <source>
        <dbReference type="ARBA" id="ARBA00024035"/>
    </source>
</evidence>
<dbReference type="Pfam" id="PF20257">
    <property type="entry name" value="SAM_HAT_C"/>
    <property type="match status" value="1"/>
</dbReference>
<dbReference type="SUPFAM" id="SSF101852">
    <property type="entry name" value="Bacterial fluorinating enzyme, C-terminal domain"/>
    <property type="match status" value="1"/>
</dbReference>
<dbReference type="PANTHER" id="PTHR35092">
    <property type="entry name" value="CHLORINASE MJ1651"/>
    <property type="match status" value="1"/>
</dbReference>
<comment type="caution">
    <text evidence="5">The sequence shown here is derived from an EMBL/GenBank/DDBJ whole genome shotgun (WGS) entry which is preliminary data.</text>
</comment>
<dbReference type="PIRSF" id="PIRSF006779">
    <property type="entry name" value="UCP006779"/>
    <property type="match status" value="1"/>
</dbReference>
<dbReference type="EMBL" id="JAACAK010000083">
    <property type="protein sequence ID" value="NIR75590.1"/>
    <property type="molecule type" value="Genomic_DNA"/>
</dbReference>
<keyword evidence="1" id="KW-0949">S-adenosyl-L-methionine</keyword>
<dbReference type="InterPro" id="IPR002747">
    <property type="entry name" value="SAM_OH_AdoTrfase"/>
</dbReference>
<dbReference type="InterPro" id="IPR023228">
    <property type="entry name" value="SAM_OH_AdoTrfase_N_sf"/>
</dbReference>
<protein>
    <submittedName>
        <fullName evidence="5">SAM-dependent chlorinase/fluorinase</fullName>
    </submittedName>
</protein>